<dbReference type="Gene3D" id="3.30.200.20">
    <property type="entry name" value="Phosphorylase Kinase, domain 1"/>
    <property type="match status" value="1"/>
</dbReference>
<dbReference type="PANTHER" id="PTHR43289">
    <property type="entry name" value="MITOGEN-ACTIVATED PROTEIN KINASE KINASE KINASE 20-RELATED"/>
    <property type="match status" value="1"/>
</dbReference>
<sequence length="710" mass="74348">MSEDKTQPPPPPRPEDDDGDRTLLVPMPGRPGAPVPEEEDDDRTRIAGGSTYSPATPPQGTTYSPMSPPPPAGGGAPSDPSGQSTPPGAASQVPPAAPVVPPVVPPVAPAAPPVSEPLRVLEPGTIINNMYQVEQSLDQGGMGRVFRGVEIATGEPVAIKVILPEMADEQKVADMFRREARTLRQLHHDAIVRYFAYVPPDDRLNLHALVMGFIEGTKLSDRIRDVGPLSKSEICRLFIRLADGLQRAHEIGVVHRDLSPDNVMLQDGEIDKAVLIDFGISRSSRIKDVTLGNEFAGKLKYVSPEQLGAYGGEADARSDVYSLGLLMIIAATGVAAPMGYSIVEAVKKREEVPDLSGVPAEFQSLLYQMLQPDPKNRMPDMGQVKQALQAIAGGSQFGTTEMTAMPRTAQTQTNVQVPGLQHSPAAGITGMTQTGFGTQRGATQGPTVIPEPEPEKRRGGMGLLLGVVVIGALGIGGALFWSQGSALLGGAAAPGESSSNGGPERAEGTSGAFFADALADTDCAYATLREGGALAGGIEAFAGTGVATGPLDLDYAGRFGDQPQMTLREVLPVQCSVPRLARIFQGTTAPAVELALDPDRQSKTEGIVGTVTGAGDRTLWLALVAPTGRIFALTQQVQPPVDGVREFAFRMPAAQPGTYLLVTIASDRPLTRTGALKDGTAAADAMDLIGRELAGDSAGAVDIGFLEVPR</sequence>
<dbReference type="PANTHER" id="PTHR43289:SF34">
    <property type="entry name" value="SERINE_THREONINE-PROTEIN KINASE YBDM-RELATED"/>
    <property type="match status" value="1"/>
</dbReference>
<feature type="compositionally biased region" description="Polar residues" evidence="5">
    <location>
        <begin position="50"/>
        <end position="63"/>
    </location>
</feature>
<proteinExistence type="predicted"/>
<dbReference type="Gene3D" id="1.10.510.10">
    <property type="entry name" value="Transferase(Phosphotransferase) domain 1"/>
    <property type="match status" value="1"/>
</dbReference>
<evidence type="ECO:0000259" key="7">
    <source>
        <dbReference type="PROSITE" id="PS50011"/>
    </source>
</evidence>
<evidence type="ECO:0000313" key="8">
    <source>
        <dbReference type="EMBL" id="GGE22425.1"/>
    </source>
</evidence>
<feature type="domain" description="Protein kinase" evidence="7">
    <location>
        <begin position="131"/>
        <end position="391"/>
    </location>
</feature>
<dbReference type="GO" id="GO:0005524">
    <property type="term" value="F:ATP binding"/>
    <property type="evidence" value="ECO:0007669"/>
    <property type="project" value="UniProtKB-KW"/>
</dbReference>
<reference evidence="9" key="1">
    <citation type="journal article" date="2019" name="Int. J. Syst. Evol. Microbiol.">
        <title>The Global Catalogue of Microorganisms (GCM) 10K type strain sequencing project: providing services to taxonomists for standard genome sequencing and annotation.</title>
        <authorList>
            <consortium name="The Broad Institute Genomics Platform"/>
            <consortium name="The Broad Institute Genome Sequencing Center for Infectious Disease"/>
            <person name="Wu L."/>
            <person name="Ma J."/>
        </authorList>
    </citation>
    <scope>NUCLEOTIDE SEQUENCE [LARGE SCALE GENOMIC DNA]</scope>
    <source>
        <strain evidence="9">CGMCC 1.12664</strain>
    </source>
</reference>
<evidence type="ECO:0000256" key="5">
    <source>
        <dbReference type="SAM" id="MobiDB-lite"/>
    </source>
</evidence>
<comment type="caution">
    <text evidence="8">The sequence shown here is derived from an EMBL/GenBank/DDBJ whole genome shotgun (WGS) entry which is preliminary data.</text>
</comment>
<evidence type="ECO:0000256" key="4">
    <source>
        <dbReference type="ARBA" id="ARBA00022840"/>
    </source>
</evidence>
<dbReference type="SUPFAM" id="SSF56112">
    <property type="entry name" value="Protein kinase-like (PK-like)"/>
    <property type="match status" value="1"/>
</dbReference>
<feature type="compositionally biased region" description="Low complexity" evidence="5">
    <location>
        <begin position="77"/>
        <end position="94"/>
    </location>
</feature>
<dbReference type="CDD" id="cd14014">
    <property type="entry name" value="STKc_PknB_like"/>
    <property type="match status" value="1"/>
</dbReference>
<evidence type="ECO:0000256" key="3">
    <source>
        <dbReference type="ARBA" id="ARBA00022777"/>
    </source>
</evidence>
<accession>A0A917A2R1</accession>
<feature type="transmembrane region" description="Helical" evidence="6">
    <location>
        <begin position="462"/>
        <end position="481"/>
    </location>
</feature>
<evidence type="ECO:0000313" key="9">
    <source>
        <dbReference type="Proteomes" id="UP000612855"/>
    </source>
</evidence>
<dbReference type="Proteomes" id="UP000612855">
    <property type="component" value="Unassembled WGS sequence"/>
</dbReference>
<evidence type="ECO:0000256" key="6">
    <source>
        <dbReference type="SAM" id="Phobius"/>
    </source>
</evidence>
<organism evidence="8 9">
    <name type="scientific">Primorskyibacter flagellatus</name>
    <dbReference type="NCBI Taxonomy" id="1387277"/>
    <lineage>
        <taxon>Bacteria</taxon>
        <taxon>Pseudomonadati</taxon>
        <taxon>Pseudomonadota</taxon>
        <taxon>Alphaproteobacteria</taxon>
        <taxon>Rhodobacterales</taxon>
        <taxon>Roseobacteraceae</taxon>
        <taxon>Primorskyibacter</taxon>
    </lineage>
</organism>
<feature type="region of interest" description="Disordered" evidence="5">
    <location>
        <begin position="1"/>
        <end position="97"/>
    </location>
</feature>
<name>A0A917A2R1_9RHOB</name>
<keyword evidence="1" id="KW-0808">Transferase</keyword>
<gene>
    <name evidence="8" type="ORF">GCM10011360_08680</name>
</gene>
<keyword evidence="4" id="KW-0067">ATP-binding</keyword>
<dbReference type="InterPro" id="IPR008266">
    <property type="entry name" value="Tyr_kinase_AS"/>
</dbReference>
<dbReference type="GO" id="GO:0004674">
    <property type="term" value="F:protein serine/threonine kinase activity"/>
    <property type="evidence" value="ECO:0007669"/>
    <property type="project" value="UniProtKB-KW"/>
</dbReference>
<dbReference type="Pfam" id="PF00069">
    <property type="entry name" value="Pkinase"/>
    <property type="match status" value="1"/>
</dbReference>
<dbReference type="PROSITE" id="PS50011">
    <property type="entry name" value="PROTEIN_KINASE_DOM"/>
    <property type="match status" value="1"/>
</dbReference>
<evidence type="ECO:0000256" key="1">
    <source>
        <dbReference type="ARBA" id="ARBA00022679"/>
    </source>
</evidence>
<keyword evidence="6" id="KW-1133">Transmembrane helix</keyword>
<keyword evidence="2" id="KW-0547">Nucleotide-binding</keyword>
<keyword evidence="9" id="KW-1185">Reference proteome</keyword>
<dbReference type="InterPro" id="IPR011009">
    <property type="entry name" value="Kinase-like_dom_sf"/>
</dbReference>
<evidence type="ECO:0000256" key="2">
    <source>
        <dbReference type="ARBA" id="ARBA00022741"/>
    </source>
</evidence>
<feature type="transmembrane region" description="Helical" evidence="6">
    <location>
        <begin position="320"/>
        <end position="343"/>
    </location>
</feature>
<keyword evidence="6" id="KW-0812">Transmembrane</keyword>
<dbReference type="PROSITE" id="PS00109">
    <property type="entry name" value="PROTEIN_KINASE_TYR"/>
    <property type="match status" value="1"/>
</dbReference>
<protein>
    <submittedName>
        <fullName evidence="8">Serine/threonine protein kinase</fullName>
    </submittedName>
</protein>
<dbReference type="InterPro" id="IPR000719">
    <property type="entry name" value="Prot_kinase_dom"/>
</dbReference>
<dbReference type="RefSeq" id="WP_188476443.1">
    <property type="nucleotide sequence ID" value="NZ_BMFJ01000001.1"/>
</dbReference>
<keyword evidence="3 8" id="KW-0418">Kinase</keyword>
<dbReference type="AlphaFoldDB" id="A0A917A2R1"/>
<keyword evidence="8" id="KW-0723">Serine/threonine-protein kinase</keyword>
<keyword evidence="6" id="KW-0472">Membrane</keyword>
<dbReference type="EMBL" id="BMFJ01000001">
    <property type="protein sequence ID" value="GGE22425.1"/>
    <property type="molecule type" value="Genomic_DNA"/>
</dbReference>